<evidence type="ECO:0000256" key="1">
    <source>
        <dbReference type="SAM" id="Phobius"/>
    </source>
</evidence>
<dbReference type="KEGG" id="fsc:FSU_2345"/>
<dbReference type="HOGENOM" id="CLU_2381879_0_0_0"/>
<feature type="transmembrane region" description="Helical" evidence="1">
    <location>
        <begin position="22"/>
        <end position="42"/>
    </location>
</feature>
<dbReference type="EMBL" id="CP002158">
    <property type="protein sequence ID" value="ADL26157.1"/>
    <property type="molecule type" value="Genomic_DNA"/>
</dbReference>
<sequence>MEFDHGFFSFFHYAAMSRRQSYSSPLLINFIMMLFLTFFMLARSHPMRLAASASEYSPERQSSYMTSNLWSTLGSSARLSLMRAMESSFSVSHS</sequence>
<proteinExistence type="predicted"/>
<dbReference type="Proteomes" id="UP000000517">
    <property type="component" value="Chromosome"/>
</dbReference>
<organism evidence="2 3">
    <name type="scientific">Fibrobacter succinogenes (strain ATCC 19169 / S85)</name>
    <dbReference type="NCBI Taxonomy" id="59374"/>
    <lineage>
        <taxon>Bacteria</taxon>
        <taxon>Pseudomonadati</taxon>
        <taxon>Fibrobacterota</taxon>
        <taxon>Fibrobacteria</taxon>
        <taxon>Fibrobacterales</taxon>
        <taxon>Fibrobacteraceae</taxon>
        <taxon>Fibrobacter</taxon>
    </lineage>
</organism>
<reference evidence="3" key="1">
    <citation type="submission" date="2010-08" db="EMBL/GenBank/DDBJ databases">
        <title>Complete sequence of Fibrobacter succinogenes subsp. succinogenes S85.</title>
        <authorList>
            <person name="Durkin A.S."/>
            <person name="Nelson K.E."/>
            <person name="Morrison M."/>
            <person name="Forsberg C.W."/>
            <person name="Wilson D.B."/>
            <person name="Russell J.B."/>
            <person name="Cann I.K.O."/>
            <person name="Mackie R.I."/>
            <person name="White B.A."/>
        </authorList>
    </citation>
    <scope>NUCLEOTIDE SEQUENCE [LARGE SCALE GENOMIC DNA]</scope>
    <source>
        <strain evidence="3">ATCC 19169 / S85</strain>
    </source>
</reference>
<keyword evidence="1" id="KW-0812">Transmembrane</keyword>
<protein>
    <submittedName>
        <fullName evidence="2">Uncharacterized protein</fullName>
    </submittedName>
</protein>
<keyword evidence="1" id="KW-1133">Transmembrane helix</keyword>
<gene>
    <name evidence="2" type="ordered locus">FSU_2345</name>
</gene>
<dbReference type="STRING" id="59374.FSU_2345"/>
<name>D9S4M3_FIBSS</name>
<evidence type="ECO:0000313" key="3">
    <source>
        <dbReference type="Proteomes" id="UP000000517"/>
    </source>
</evidence>
<dbReference type="AlphaFoldDB" id="D9S4M3"/>
<accession>D9S4M3</accession>
<keyword evidence="1" id="KW-0472">Membrane</keyword>
<evidence type="ECO:0000313" key="2">
    <source>
        <dbReference type="EMBL" id="ADL26157.1"/>
    </source>
</evidence>